<dbReference type="SUPFAM" id="SSF57903">
    <property type="entry name" value="FYVE/PHD zinc finger"/>
    <property type="match status" value="1"/>
</dbReference>
<name>A0A182W803_9DIPT</name>
<dbReference type="GO" id="GO:0008270">
    <property type="term" value="F:zinc ion binding"/>
    <property type="evidence" value="ECO:0007669"/>
    <property type="project" value="UniProtKB-KW"/>
</dbReference>
<evidence type="ECO:0000313" key="6">
    <source>
        <dbReference type="Proteomes" id="UP000075920"/>
    </source>
</evidence>
<dbReference type="STRING" id="112268.A0A182W803"/>
<keyword evidence="6" id="KW-1185">Reference proteome</keyword>
<protein>
    <recommendedName>
        <fullName evidence="4">Zinc finger PHD-type domain-containing protein</fullName>
    </recommendedName>
</protein>
<accession>A0A182W803</accession>
<dbReference type="EnsemblMetazoa" id="AMIN006476-RA">
    <property type="protein sequence ID" value="AMIN006476-PA"/>
    <property type="gene ID" value="AMIN006476"/>
</dbReference>
<dbReference type="InterPro" id="IPR019787">
    <property type="entry name" value="Znf_PHD-finger"/>
</dbReference>
<keyword evidence="2" id="KW-0863">Zinc-finger</keyword>
<evidence type="ECO:0000256" key="1">
    <source>
        <dbReference type="ARBA" id="ARBA00022723"/>
    </source>
</evidence>
<evidence type="ECO:0000313" key="5">
    <source>
        <dbReference type="EnsemblMetazoa" id="AMIN006476-PA"/>
    </source>
</evidence>
<organism evidence="5 6">
    <name type="scientific">Anopheles minimus</name>
    <dbReference type="NCBI Taxonomy" id="112268"/>
    <lineage>
        <taxon>Eukaryota</taxon>
        <taxon>Metazoa</taxon>
        <taxon>Ecdysozoa</taxon>
        <taxon>Arthropoda</taxon>
        <taxon>Hexapoda</taxon>
        <taxon>Insecta</taxon>
        <taxon>Pterygota</taxon>
        <taxon>Neoptera</taxon>
        <taxon>Endopterygota</taxon>
        <taxon>Diptera</taxon>
        <taxon>Nematocera</taxon>
        <taxon>Culicoidea</taxon>
        <taxon>Culicidae</taxon>
        <taxon>Anophelinae</taxon>
        <taxon>Anopheles</taxon>
    </lineage>
</organism>
<dbReference type="InterPro" id="IPR001965">
    <property type="entry name" value="Znf_PHD"/>
</dbReference>
<dbReference type="AlphaFoldDB" id="A0A182W803"/>
<evidence type="ECO:0000256" key="3">
    <source>
        <dbReference type="ARBA" id="ARBA00022833"/>
    </source>
</evidence>
<dbReference type="InterPro" id="IPR013083">
    <property type="entry name" value="Znf_RING/FYVE/PHD"/>
</dbReference>
<dbReference type="SMART" id="SM00249">
    <property type="entry name" value="PHD"/>
    <property type="match status" value="1"/>
</dbReference>
<dbReference type="Gene3D" id="3.30.40.10">
    <property type="entry name" value="Zinc/RING finger domain, C3HC4 (zinc finger)"/>
    <property type="match status" value="1"/>
</dbReference>
<sequence>MSEESRDCNACDQANTVDDMVQCDKCDMWYHYACAGVSAEIAKKEWNCGCKRTAKGEESDKVRAKSVKGVITMVGKAAQTHVGEVKH</sequence>
<keyword evidence="3" id="KW-0862">Zinc</keyword>
<dbReference type="InterPro" id="IPR011011">
    <property type="entry name" value="Znf_FYVE_PHD"/>
</dbReference>
<feature type="domain" description="Zinc finger PHD-type" evidence="4">
    <location>
        <begin position="7"/>
        <end position="51"/>
    </location>
</feature>
<evidence type="ECO:0000256" key="2">
    <source>
        <dbReference type="ARBA" id="ARBA00022771"/>
    </source>
</evidence>
<dbReference type="Proteomes" id="UP000075920">
    <property type="component" value="Unassembled WGS sequence"/>
</dbReference>
<dbReference type="Pfam" id="PF00628">
    <property type="entry name" value="PHD"/>
    <property type="match status" value="1"/>
</dbReference>
<reference evidence="5" key="2">
    <citation type="submission" date="2020-05" db="UniProtKB">
        <authorList>
            <consortium name="EnsemblMetazoa"/>
        </authorList>
    </citation>
    <scope>IDENTIFICATION</scope>
    <source>
        <strain evidence="5">MINIMUS1</strain>
    </source>
</reference>
<proteinExistence type="predicted"/>
<keyword evidence="1" id="KW-0479">Metal-binding</keyword>
<dbReference type="VEuPathDB" id="VectorBase:AMIN006476"/>
<reference evidence="6" key="1">
    <citation type="submission" date="2013-03" db="EMBL/GenBank/DDBJ databases">
        <title>The Genome Sequence of Anopheles minimus MINIMUS1.</title>
        <authorList>
            <consortium name="The Broad Institute Genomics Platform"/>
            <person name="Neafsey D.E."/>
            <person name="Walton C."/>
            <person name="Walker B."/>
            <person name="Young S.K."/>
            <person name="Zeng Q."/>
            <person name="Gargeya S."/>
            <person name="Fitzgerald M."/>
            <person name="Haas B."/>
            <person name="Abouelleil A."/>
            <person name="Allen A.W."/>
            <person name="Alvarado L."/>
            <person name="Arachchi H.M."/>
            <person name="Berlin A.M."/>
            <person name="Chapman S.B."/>
            <person name="Gainer-Dewar J."/>
            <person name="Goldberg J."/>
            <person name="Griggs A."/>
            <person name="Gujja S."/>
            <person name="Hansen M."/>
            <person name="Howarth C."/>
            <person name="Imamovic A."/>
            <person name="Ireland A."/>
            <person name="Larimer J."/>
            <person name="McCowan C."/>
            <person name="Murphy C."/>
            <person name="Pearson M."/>
            <person name="Poon T.W."/>
            <person name="Priest M."/>
            <person name="Roberts A."/>
            <person name="Saif S."/>
            <person name="Shea T."/>
            <person name="Sisk P."/>
            <person name="Sykes S."/>
            <person name="Wortman J."/>
            <person name="Nusbaum C."/>
            <person name="Birren B."/>
        </authorList>
    </citation>
    <scope>NUCLEOTIDE SEQUENCE [LARGE SCALE GENOMIC DNA]</scope>
    <source>
        <strain evidence="6">MINIMUS1</strain>
    </source>
</reference>
<evidence type="ECO:0000259" key="4">
    <source>
        <dbReference type="SMART" id="SM00249"/>
    </source>
</evidence>